<dbReference type="RefSeq" id="WP_363798009.1">
    <property type="nucleotide sequence ID" value="NZ_CP159925.1"/>
</dbReference>
<protein>
    <submittedName>
        <fullName evidence="1">Uncharacterized protein</fullName>
    </submittedName>
</protein>
<sequence length="232" mass="25960">MDQDAEIQRAVDLQERSYRLLQWLGEAVRRGFIRSEDAHAFTADLGSAAAWIRRHRSDLPADAQPTADDLEAFCRLFVGGLQDSLYLADDAAPSPPANNRRCGCRQCRYWQAPVVRARHLRDGDRRRADRCMRASLDEFALSHERVLEDGQVAALMREIAVREALALHAYAEVLLQRVRGAGSAVGVPLALWRRFAWTETGTAKRGFRLQAAAIHAARQLLAQRIVAIAPPL</sequence>
<evidence type="ECO:0000313" key="1">
    <source>
        <dbReference type="EMBL" id="XCO75179.1"/>
    </source>
</evidence>
<dbReference type="EMBL" id="CP159925">
    <property type="protein sequence ID" value="XCO75179.1"/>
    <property type="molecule type" value="Genomic_DNA"/>
</dbReference>
<name>A0AAU8MWG9_9GAMM</name>
<organism evidence="1">
    <name type="scientific">Lysobacter firmicutimachus</name>
    <dbReference type="NCBI Taxonomy" id="1792846"/>
    <lineage>
        <taxon>Bacteria</taxon>
        <taxon>Pseudomonadati</taxon>
        <taxon>Pseudomonadota</taxon>
        <taxon>Gammaproteobacteria</taxon>
        <taxon>Lysobacterales</taxon>
        <taxon>Lysobacteraceae</taxon>
        <taxon>Lysobacter</taxon>
    </lineage>
</organism>
<gene>
    <name evidence="1" type="ORF">ABU614_23045</name>
</gene>
<accession>A0AAU8MWG9</accession>
<reference evidence="1" key="1">
    <citation type="submission" date="2024-06" db="EMBL/GenBank/DDBJ databases">
        <authorList>
            <person name="Li S."/>
        </authorList>
    </citation>
    <scope>NUCLEOTIDE SEQUENCE</scope>
    <source>
        <strain evidence="1">SR10</strain>
    </source>
</reference>
<dbReference type="AlphaFoldDB" id="A0AAU8MWG9"/>
<proteinExistence type="predicted"/>